<organism evidence="1 2">
    <name type="scientific">Moorena producens (strain JHB)</name>
    <dbReference type="NCBI Taxonomy" id="1454205"/>
    <lineage>
        <taxon>Bacteria</taxon>
        <taxon>Bacillati</taxon>
        <taxon>Cyanobacteriota</taxon>
        <taxon>Cyanophyceae</taxon>
        <taxon>Coleofasciculales</taxon>
        <taxon>Coleofasciculaceae</taxon>
        <taxon>Moorena</taxon>
    </lineage>
</organism>
<accession>A0A1D9G827</accession>
<proteinExistence type="predicted"/>
<gene>
    <name evidence="1" type="ORF">BJP36_31645</name>
</gene>
<dbReference type="AlphaFoldDB" id="A0A1D9G827"/>
<protein>
    <submittedName>
        <fullName evidence="1">Uncharacterized protein</fullName>
    </submittedName>
</protein>
<evidence type="ECO:0000313" key="2">
    <source>
        <dbReference type="Proteomes" id="UP000176944"/>
    </source>
</evidence>
<dbReference type="EMBL" id="CP017708">
    <property type="protein sequence ID" value="AOY83797.1"/>
    <property type="molecule type" value="Genomic_DNA"/>
</dbReference>
<sequence>MDCINTHLINTNQEDIEVLEAVQRGQSSLGYEKGLFMIKSEAIEWDQRIVYHMQQLTKKALYF</sequence>
<dbReference type="SUPFAM" id="SSF55961">
    <property type="entry name" value="Bet v1-like"/>
    <property type="match status" value="1"/>
</dbReference>
<dbReference type="Proteomes" id="UP000176944">
    <property type="component" value="Chromosome"/>
</dbReference>
<reference evidence="2" key="1">
    <citation type="submission" date="2016-10" db="EMBL/GenBank/DDBJ databases">
        <title>Comparative genomics uncovers the prolific and rare metabolic potential of the cyanobacterial genus Moorea.</title>
        <authorList>
            <person name="Leao T."/>
            <person name="Castelao G."/>
            <person name="Korobeynikov A."/>
            <person name="Monroe E.A."/>
            <person name="Podell S."/>
            <person name="Glukhov E."/>
            <person name="Allen E."/>
            <person name="Gerwick W.H."/>
            <person name="Gerwick L."/>
        </authorList>
    </citation>
    <scope>NUCLEOTIDE SEQUENCE [LARGE SCALE GENOMIC DNA]</scope>
    <source>
        <strain evidence="2">JHB</strain>
    </source>
</reference>
<dbReference type="Gene3D" id="3.90.380.10">
    <property type="entry name" value="Naphthalene 1,2-dioxygenase Alpha Subunit, Chain A, domain 1"/>
    <property type="match status" value="1"/>
</dbReference>
<name>A0A1D9G827_MOOP1</name>
<evidence type="ECO:0000313" key="1">
    <source>
        <dbReference type="EMBL" id="AOY83797.1"/>
    </source>
</evidence>